<dbReference type="SUPFAM" id="SSF53623">
    <property type="entry name" value="MurD-like peptide ligases, catalytic domain"/>
    <property type="match status" value="1"/>
</dbReference>
<reference evidence="11 12" key="1">
    <citation type="submission" date="2016-07" db="EMBL/GenBank/DDBJ databases">
        <title>Draft Genome Sequence of Methylophaga muralis Bur 1.</title>
        <authorList>
            <person name="Vasilenko O.V."/>
            <person name="Doronina N.V."/>
            <person name="Shmareva M.N."/>
            <person name="Tarlachkov S.V."/>
            <person name="Mustakhimov I."/>
            <person name="Trotsenko Y.A."/>
        </authorList>
    </citation>
    <scope>NUCLEOTIDE SEQUENCE [LARGE SCALE GENOMIC DNA]</scope>
    <source>
        <strain evidence="11 12">Bur 1</strain>
    </source>
</reference>
<accession>A0A1E3GTW8</accession>
<dbReference type="Pfam" id="PF21799">
    <property type="entry name" value="MurD-like_N"/>
    <property type="match status" value="1"/>
</dbReference>
<dbReference type="STRING" id="291169.A9E74_01246"/>
<evidence type="ECO:0000256" key="1">
    <source>
        <dbReference type="ARBA" id="ARBA00004496"/>
    </source>
</evidence>
<dbReference type="InterPro" id="IPR036615">
    <property type="entry name" value="Mur_ligase_C_dom_sf"/>
</dbReference>
<dbReference type="UniPathway" id="UPA00219"/>
<dbReference type="SUPFAM" id="SSF53244">
    <property type="entry name" value="MurD-like peptide ligases, peptide-binding domain"/>
    <property type="match status" value="1"/>
</dbReference>
<comment type="catalytic activity">
    <reaction evidence="7 8">
        <text>UDP-N-acetyl-alpha-D-muramoyl-L-alanine + D-glutamate + ATP = UDP-N-acetyl-alpha-D-muramoyl-L-alanyl-D-glutamate + ADP + phosphate + H(+)</text>
        <dbReference type="Rhea" id="RHEA:16429"/>
        <dbReference type="ChEBI" id="CHEBI:15378"/>
        <dbReference type="ChEBI" id="CHEBI:29986"/>
        <dbReference type="ChEBI" id="CHEBI:30616"/>
        <dbReference type="ChEBI" id="CHEBI:43474"/>
        <dbReference type="ChEBI" id="CHEBI:83898"/>
        <dbReference type="ChEBI" id="CHEBI:83900"/>
        <dbReference type="ChEBI" id="CHEBI:456216"/>
        <dbReference type="EC" id="6.3.2.9"/>
    </reaction>
</comment>
<dbReference type="Pfam" id="PF02875">
    <property type="entry name" value="Mur_ligase_C"/>
    <property type="match status" value="1"/>
</dbReference>
<dbReference type="GO" id="GO:0051301">
    <property type="term" value="P:cell division"/>
    <property type="evidence" value="ECO:0007669"/>
    <property type="project" value="UniProtKB-KW"/>
</dbReference>
<evidence type="ECO:0000256" key="8">
    <source>
        <dbReference type="RuleBase" id="RU003664"/>
    </source>
</evidence>
<evidence type="ECO:0000256" key="5">
    <source>
        <dbReference type="ARBA" id="ARBA00022741"/>
    </source>
</evidence>
<evidence type="ECO:0000256" key="6">
    <source>
        <dbReference type="ARBA" id="ARBA00022840"/>
    </source>
</evidence>
<dbReference type="GO" id="GO:0005524">
    <property type="term" value="F:ATP binding"/>
    <property type="evidence" value="ECO:0007669"/>
    <property type="project" value="UniProtKB-UniRule"/>
</dbReference>
<evidence type="ECO:0000313" key="11">
    <source>
        <dbReference type="EMBL" id="ODN67006.1"/>
    </source>
</evidence>
<organism evidence="11 12">
    <name type="scientific">Methylophaga muralis</name>
    <dbReference type="NCBI Taxonomy" id="291169"/>
    <lineage>
        <taxon>Bacteria</taxon>
        <taxon>Pseudomonadati</taxon>
        <taxon>Pseudomonadota</taxon>
        <taxon>Gammaproteobacteria</taxon>
        <taxon>Thiotrichales</taxon>
        <taxon>Piscirickettsiaceae</taxon>
        <taxon>Methylophaga</taxon>
    </lineage>
</organism>
<dbReference type="RefSeq" id="WP_069295738.1">
    <property type="nucleotide sequence ID" value="NZ_MCRI01000010.1"/>
</dbReference>
<feature type="domain" description="Mur ligase central" evidence="10">
    <location>
        <begin position="117"/>
        <end position="289"/>
    </location>
</feature>
<dbReference type="GO" id="GO:0009252">
    <property type="term" value="P:peptidoglycan biosynthetic process"/>
    <property type="evidence" value="ECO:0007669"/>
    <property type="project" value="UniProtKB-UniRule"/>
</dbReference>
<dbReference type="GO" id="GO:0071555">
    <property type="term" value="P:cell wall organization"/>
    <property type="evidence" value="ECO:0007669"/>
    <property type="project" value="UniProtKB-KW"/>
</dbReference>
<comment type="similarity">
    <text evidence="7">Belongs to the MurCDEF family.</text>
</comment>
<keyword evidence="6 7" id="KW-0067">ATP-binding</keyword>
<evidence type="ECO:0000256" key="7">
    <source>
        <dbReference type="HAMAP-Rule" id="MF_00639"/>
    </source>
</evidence>
<keyword evidence="7 8" id="KW-0133">Cell shape</keyword>
<evidence type="ECO:0000259" key="9">
    <source>
        <dbReference type="Pfam" id="PF02875"/>
    </source>
</evidence>
<feature type="binding site" evidence="7">
    <location>
        <begin position="119"/>
        <end position="125"/>
    </location>
    <ligand>
        <name>ATP</name>
        <dbReference type="ChEBI" id="CHEBI:30616"/>
    </ligand>
</feature>
<feature type="domain" description="Mur ligase C-terminal" evidence="9">
    <location>
        <begin position="312"/>
        <end position="426"/>
    </location>
</feature>
<keyword evidence="7 8" id="KW-0573">Peptidoglycan synthesis</keyword>
<gene>
    <name evidence="7 11" type="primary">murD</name>
    <name evidence="11" type="ORF">A9E74_01246</name>
</gene>
<dbReference type="HAMAP" id="MF_00639">
    <property type="entry name" value="MurD"/>
    <property type="match status" value="1"/>
</dbReference>
<dbReference type="Gene3D" id="3.90.190.20">
    <property type="entry name" value="Mur ligase, C-terminal domain"/>
    <property type="match status" value="1"/>
</dbReference>
<keyword evidence="7 8" id="KW-0131">Cell cycle</keyword>
<dbReference type="Gene3D" id="3.40.50.720">
    <property type="entry name" value="NAD(P)-binding Rossmann-like Domain"/>
    <property type="match status" value="1"/>
</dbReference>
<dbReference type="Pfam" id="PF08245">
    <property type="entry name" value="Mur_ligase_M"/>
    <property type="match status" value="1"/>
</dbReference>
<keyword evidence="12" id="KW-1185">Reference proteome</keyword>
<dbReference type="InterPro" id="IPR005762">
    <property type="entry name" value="MurD"/>
</dbReference>
<dbReference type="PANTHER" id="PTHR43692">
    <property type="entry name" value="UDP-N-ACETYLMURAMOYLALANINE--D-GLUTAMATE LIGASE"/>
    <property type="match status" value="1"/>
</dbReference>
<keyword evidence="4 7" id="KW-0436">Ligase</keyword>
<sequence>MTAELNHHSSHYSLIIGLGQTGLSCARFLVQQGNAVAVIDSNDKPACLNALQKDYPEVVVKTGSIPADWLMRADSIVLSPGVDPRLPQIQQAAAAGIEIVGDIELFARHANAPIIAITGSNGKSTVTTLVGLMAQMAGKKVAVGGNLGTPALDLLTDPAPDFYVLELSSFQMETVKSMNAFASVILNVSPDHLDRYDSVEDYQRAKQKVYQGNGVMVINRDDPIVSSMAIAGRNQLGFSLHESQGYEFGVLSQRGHLWLAEGDAPLMLVSEMKIAGKHNVANALAALALGSVMGLPMDAMLQALREFKGLPHRCRFVREINGVRWFNDSKATNVGASIAAIEGLADNGKLVLIAGGVGKGQKFEPLAATLNEYVSTVVLIGQSAEEIARHVPKSVKVHFAGDIKAAVKLAATSAENGQQVLLSPACASFDQFSNYVDRGEQFEQAVRELTA</sequence>
<dbReference type="SUPFAM" id="SSF51984">
    <property type="entry name" value="MurCD N-terminal domain"/>
    <property type="match status" value="1"/>
</dbReference>
<dbReference type="GO" id="GO:0008360">
    <property type="term" value="P:regulation of cell shape"/>
    <property type="evidence" value="ECO:0007669"/>
    <property type="project" value="UniProtKB-KW"/>
</dbReference>
<comment type="function">
    <text evidence="7 8">Cell wall formation. Catalyzes the addition of glutamate to the nucleotide precursor UDP-N-acetylmuramoyl-L-alanine (UMA).</text>
</comment>
<evidence type="ECO:0000259" key="10">
    <source>
        <dbReference type="Pfam" id="PF08245"/>
    </source>
</evidence>
<dbReference type="GO" id="GO:0005737">
    <property type="term" value="C:cytoplasm"/>
    <property type="evidence" value="ECO:0007669"/>
    <property type="project" value="UniProtKB-SubCell"/>
</dbReference>
<dbReference type="NCBIfam" id="TIGR01087">
    <property type="entry name" value="murD"/>
    <property type="match status" value="1"/>
</dbReference>
<dbReference type="GO" id="GO:0008764">
    <property type="term" value="F:UDP-N-acetylmuramoylalanine-D-glutamate ligase activity"/>
    <property type="evidence" value="ECO:0007669"/>
    <property type="project" value="UniProtKB-UniRule"/>
</dbReference>
<comment type="subcellular location">
    <subcellularLocation>
        <location evidence="1 7 8">Cytoplasm</location>
    </subcellularLocation>
</comment>
<evidence type="ECO:0000256" key="2">
    <source>
        <dbReference type="ARBA" id="ARBA00004752"/>
    </source>
</evidence>
<keyword evidence="5 7" id="KW-0547">Nucleotide-binding</keyword>
<comment type="pathway">
    <text evidence="2 7 8">Cell wall biogenesis; peptidoglycan biosynthesis.</text>
</comment>
<comment type="caution">
    <text evidence="11">The sequence shown here is derived from an EMBL/GenBank/DDBJ whole genome shotgun (WGS) entry which is preliminary data.</text>
</comment>
<dbReference type="InterPro" id="IPR004101">
    <property type="entry name" value="Mur_ligase_C"/>
</dbReference>
<dbReference type="Gene3D" id="3.40.1190.10">
    <property type="entry name" value="Mur-like, catalytic domain"/>
    <property type="match status" value="1"/>
</dbReference>
<evidence type="ECO:0000256" key="3">
    <source>
        <dbReference type="ARBA" id="ARBA00022490"/>
    </source>
</evidence>
<name>A0A1E3GTW8_9GAMM</name>
<dbReference type="EC" id="6.3.2.9" evidence="7 8"/>
<keyword evidence="7 8" id="KW-0132">Cell division</keyword>
<dbReference type="Proteomes" id="UP000094379">
    <property type="component" value="Unassembled WGS sequence"/>
</dbReference>
<protein>
    <recommendedName>
        <fullName evidence="7 8">UDP-N-acetylmuramoylalanine--D-glutamate ligase</fullName>
        <ecNumber evidence="7 8">6.3.2.9</ecNumber>
    </recommendedName>
    <alternativeName>
        <fullName evidence="7">D-glutamic acid-adding enzyme</fullName>
    </alternativeName>
    <alternativeName>
        <fullName evidence="7">UDP-N-acetylmuramoyl-L-alanyl-D-glutamate synthetase</fullName>
    </alternativeName>
</protein>
<dbReference type="AlphaFoldDB" id="A0A1E3GTW8"/>
<evidence type="ECO:0000313" key="12">
    <source>
        <dbReference type="Proteomes" id="UP000094379"/>
    </source>
</evidence>
<dbReference type="InterPro" id="IPR013221">
    <property type="entry name" value="Mur_ligase_cen"/>
</dbReference>
<dbReference type="EMBL" id="MCRI01000010">
    <property type="protein sequence ID" value="ODN67006.1"/>
    <property type="molecule type" value="Genomic_DNA"/>
</dbReference>
<proteinExistence type="inferred from homology"/>
<dbReference type="PATRIC" id="fig|291169.3.peg.1252"/>
<evidence type="ECO:0000256" key="4">
    <source>
        <dbReference type="ARBA" id="ARBA00022598"/>
    </source>
</evidence>
<dbReference type="InterPro" id="IPR036565">
    <property type="entry name" value="Mur-like_cat_sf"/>
</dbReference>
<dbReference type="PANTHER" id="PTHR43692:SF1">
    <property type="entry name" value="UDP-N-ACETYLMURAMOYLALANINE--D-GLUTAMATE LIGASE"/>
    <property type="match status" value="1"/>
</dbReference>
<keyword evidence="3 7" id="KW-0963">Cytoplasm</keyword>
<keyword evidence="7 8" id="KW-0961">Cell wall biogenesis/degradation</keyword>